<sequence>MDFERISHSGGCHCGKVRWEVLALESVVAWKCNCSDCSMRGNIHFIVPSTCFKLAESSNKFLTAYTFGTHKAKHTFCKVCGITSFYLPRSNPDGIAVTLACVDSGTLSHVEIKCFDGRNWEKSYEHSSIASLSKLETNSSDALQ</sequence>
<accession>A0A835HS99</accession>
<dbReference type="OrthoDB" id="2993351at2759"/>
<dbReference type="PROSITE" id="PS51891">
    <property type="entry name" value="CENP_V_GFA"/>
    <property type="match status" value="1"/>
</dbReference>
<comment type="caution">
    <text evidence="5">The sequence shown here is derived from an EMBL/GenBank/DDBJ whole genome shotgun (WGS) entry which is preliminary data.</text>
</comment>
<dbReference type="Proteomes" id="UP000631114">
    <property type="component" value="Unassembled WGS sequence"/>
</dbReference>
<dbReference type="SUPFAM" id="SSF51316">
    <property type="entry name" value="Mss4-like"/>
    <property type="match status" value="1"/>
</dbReference>
<gene>
    <name evidence="5" type="ORF">IFM89_011302</name>
</gene>
<evidence type="ECO:0000259" key="4">
    <source>
        <dbReference type="PROSITE" id="PS51891"/>
    </source>
</evidence>
<dbReference type="PANTHER" id="PTHR28620">
    <property type="entry name" value="CENTROMERE PROTEIN V"/>
    <property type="match status" value="1"/>
</dbReference>
<evidence type="ECO:0000256" key="3">
    <source>
        <dbReference type="ARBA" id="ARBA00022833"/>
    </source>
</evidence>
<comment type="similarity">
    <text evidence="1">Belongs to the Gfa family.</text>
</comment>
<keyword evidence="6" id="KW-1185">Reference proteome</keyword>
<feature type="domain" description="CENP-V/GFA" evidence="4">
    <location>
        <begin position="8"/>
        <end position="121"/>
    </location>
</feature>
<evidence type="ECO:0000313" key="5">
    <source>
        <dbReference type="EMBL" id="KAF9604935.1"/>
    </source>
</evidence>
<dbReference type="Pfam" id="PF04828">
    <property type="entry name" value="GFA"/>
    <property type="match status" value="1"/>
</dbReference>
<dbReference type="InterPro" id="IPR052355">
    <property type="entry name" value="CENP-V-like"/>
</dbReference>
<dbReference type="GO" id="GO:0016846">
    <property type="term" value="F:carbon-sulfur lyase activity"/>
    <property type="evidence" value="ECO:0007669"/>
    <property type="project" value="InterPro"/>
</dbReference>
<evidence type="ECO:0000256" key="2">
    <source>
        <dbReference type="ARBA" id="ARBA00022723"/>
    </source>
</evidence>
<evidence type="ECO:0000256" key="1">
    <source>
        <dbReference type="ARBA" id="ARBA00005495"/>
    </source>
</evidence>
<dbReference type="EMBL" id="JADFTS010000005">
    <property type="protein sequence ID" value="KAF9604935.1"/>
    <property type="molecule type" value="Genomic_DNA"/>
</dbReference>
<evidence type="ECO:0000313" key="6">
    <source>
        <dbReference type="Proteomes" id="UP000631114"/>
    </source>
</evidence>
<dbReference type="InterPro" id="IPR006913">
    <property type="entry name" value="CENP-V/GFA"/>
</dbReference>
<keyword evidence="3" id="KW-0862">Zinc</keyword>
<protein>
    <recommendedName>
        <fullName evidence="4">CENP-V/GFA domain-containing protein</fullName>
    </recommendedName>
</protein>
<reference evidence="5 6" key="1">
    <citation type="submission" date="2020-10" db="EMBL/GenBank/DDBJ databases">
        <title>The Coptis chinensis genome and diversification of protoberbering-type alkaloids.</title>
        <authorList>
            <person name="Wang B."/>
            <person name="Shu S."/>
            <person name="Song C."/>
            <person name="Liu Y."/>
        </authorList>
    </citation>
    <scope>NUCLEOTIDE SEQUENCE [LARGE SCALE GENOMIC DNA]</scope>
    <source>
        <strain evidence="5">HL-2020</strain>
        <tissue evidence="5">Leaf</tissue>
    </source>
</reference>
<keyword evidence="2" id="KW-0479">Metal-binding</keyword>
<dbReference type="AlphaFoldDB" id="A0A835HS99"/>
<dbReference type="Gene3D" id="2.170.150.70">
    <property type="match status" value="1"/>
</dbReference>
<dbReference type="InterPro" id="IPR011057">
    <property type="entry name" value="Mss4-like_sf"/>
</dbReference>
<proteinExistence type="inferred from homology"/>
<dbReference type="PANTHER" id="PTHR28620:SF1">
    <property type="entry name" value="CENP-V_GFA DOMAIN-CONTAINING PROTEIN"/>
    <property type="match status" value="1"/>
</dbReference>
<organism evidence="5 6">
    <name type="scientific">Coptis chinensis</name>
    <dbReference type="NCBI Taxonomy" id="261450"/>
    <lineage>
        <taxon>Eukaryota</taxon>
        <taxon>Viridiplantae</taxon>
        <taxon>Streptophyta</taxon>
        <taxon>Embryophyta</taxon>
        <taxon>Tracheophyta</taxon>
        <taxon>Spermatophyta</taxon>
        <taxon>Magnoliopsida</taxon>
        <taxon>Ranunculales</taxon>
        <taxon>Ranunculaceae</taxon>
        <taxon>Coptidoideae</taxon>
        <taxon>Coptis</taxon>
    </lineage>
</organism>
<name>A0A835HS99_9MAGN</name>
<dbReference type="GO" id="GO:0046872">
    <property type="term" value="F:metal ion binding"/>
    <property type="evidence" value="ECO:0007669"/>
    <property type="project" value="UniProtKB-KW"/>
</dbReference>